<organism evidence="1">
    <name type="scientific">Arundo donax</name>
    <name type="common">Giant reed</name>
    <name type="synonym">Donax arundinaceus</name>
    <dbReference type="NCBI Taxonomy" id="35708"/>
    <lineage>
        <taxon>Eukaryota</taxon>
        <taxon>Viridiplantae</taxon>
        <taxon>Streptophyta</taxon>
        <taxon>Embryophyta</taxon>
        <taxon>Tracheophyta</taxon>
        <taxon>Spermatophyta</taxon>
        <taxon>Magnoliopsida</taxon>
        <taxon>Liliopsida</taxon>
        <taxon>Poales</taxon>
        <taxon>Poaceae</taxon>
        <taxon>PACMAD clade</taxon>
        <taxon>Arundinoideae</taxon>
        <taxon>Arundineae</taxon>
        <taxon>Arundo</taxon>
    </lineage>
</organism>
<name>A0A0A8YI08_ARUDO</name>
<reference evidence="1" key="1">
    <citation type="submission" date="2014-09" db="EMBL/GenBank/DDBJ databases">
        <authorList>
            <person name="Magalhaes I.L.F."/>
            <person name="Oliveira U."/>
            <person name="Santos F.R."/>
            <person name="Vidigal T.H.D.A."/>
            <person name="Brescovit A.D."/>
            <person name="Santos A.J."/>
        </authorList>
    </citation>
    <scope>NUCLEOTIDE SEQUENCE</scope>
    <source>
        <tissue evidence="1">Shoot tissue taken approximately 20 cm above the soil surface</tissue>
    </source>
</reference>
<proteinExistence type="predicted"/>
<accession>A0A0A8YI08</accession>
<protein>
    <submittedName>
        <fullName evidence="1">Uncharacterized protein</fullName>
    </submittedName>
</protein>
<dbReference type="EMBL" id="GBRH01275353">
    <property type="protein sequence ID" value="JAD22542.1"/>
    <property type="molecule type" value="Transcribed_RNA"/>
</dbReference>
<dbReference type="AlphaFoldDB" id="A0A0A8YI08"/>
<reference evidence="1" key="2">
    <citation type="journal article" date="2015" name="Data Brief">
        <title>Shoot transcriptome of the giant reed, Arundo donax.</title>
        <authorList>
            <person name="Barrero R.A."/>
            <person name="Guerrero F.D."/>
            <person name="Moolhuijzen P."/>
            <person name="Goolsby J.A."/>
            <person name="Tidwell J."/>
            <person name="Bellgard S.E."/>
            <person name="Bellgard M.I."/>
        </authorList>
    </citation>
    <scope>NUCLEOTIDE SEQUENCE</scope>
    <source>
        <tissue evidence="1">Shoot tissue taken approximately 20 cm above the soil surface</tissue>
    </source>
</reference>
<evidence type="ECO:0000313" key="1">
    <source>
        <dbReference type="EMBL" id="JAD22542.1"/>
    </source>
</evidence>
<sequence length="56" mass="5808">MPSAPAPLSSNPHPGEHMQDLEILMCVPSLAAACCSSPRRRALLLPPASTCTACCC</sequence>